<organism evidence="2 3">
    <name type="scientific">Bacillus cereus (strain G9842)</name>
    <dbReference type="NCBI Taxonomy" id="405531"/>
    <lineage>
        <taxon>Bacteria</taxon>
        <taxon>Bacillati</taxon>
        <taxon>Bacillota</taxon>
        <taxon>Bacilli</taxon>
        <taxon>Bacillales</taxon>
        <taxon>Bacillaceae</taxon>
        <taxon>Bacillus</taxon>
        <taxon>Bacillus cereus group</taxon>
    </lineage>
</organism>
<gene>
    <name evidence="2" type="ordered locus">BCG9842_0146</name>
</gene>
<keyword evidence="1" id="KW-1133">Transmembrane helix</keyword>
<proteinExistence type="predicted"/>
<dbReference type="Proteomes" id="UP000006744">
    <property type="component" value="Plasmid pG9842_209"/>
</dbReference>
<protein>
    <submittedName>
        <fullName evidence="2">Uncharacterized protein</fullName>
    </submittedName>
</protein>
<accession>B7IYT7</accession>
<dbReference type="HOGENOM" id="CLU_3229158_0_0_9"/>
<evidence type="ECO:0000256" key="1">
    <source>
        <dbReference type="SAM" id="Phobius"/>
    </source>
</evidence>
<evidence type="ECO:0000313" key="3">
    <source>
        <dbReference type="Proteomes" id="UP000006744"/>
    </source>
</evidence>
<evidence type="ECO:0000313" key="2">
    <source>
        <dbReference type="EMBL" id="ACK98557.1"/>
    </source>
</evidence>
<keyword evidence="2" id="KW-0614">Plasmid</keyword>
<feature type="transmembrane region" description="Helical" evidence="1">
    <location>
        <begin position="20"/>
        <end position="41"/>
    </location>
</feature>
<keyword evidence="1" id="KW-0472">Membrane</keyword>
<sequence>MEFEFYRNLGVRMKFNESFIKFLVLIGSGVLAWLLIEYYMLNF</sequence>
<keyword evidence="1" id="KW-0812">Transmembrane</keyword>
<dbReference type="EMBL" id="CP001187">
    <property type="protein sequence ID" value="ACK98557.1"/>
    <property type="molecule type" value="Genomic_DNA"/>
</dbReference>
<geneLocation type="plasmid" evidence="2 3">
    <name>pG9842_209</name>
</geneLocation>
<dbReference type="KEGG" id="bcg:BCG9842_0146"/>
<dbReference type="AlphaFoldDB" id="B7IYT7"/>
<reference evidence="2 3" key="1">
    <citation type="submission" date="2008-10" db="EMBL/GenBank/DDBJ databases">
        <title>Genome sequence of Bacillus cereus G9842.</title>
        <authorList>
            <person name="Dodson R.J."/>
            <person name="Durkin A.S."/>
            <person name="Rosovitz M.J."/>
            <person name="Rasko D.A."/>
            <person name="Hoffmaster A."/>
            <person name="Ravel J."/>
            <person name="Sutton G."/>
        </authorList>
    </citation>
    <scope>NUCLEOTIDE SEQUENCE [LARGE SCALE GENOMIC DNA]</scope>
    <source>
        <strain evidence="2 3">G9842</strain>
        <plasmid evidence="2 3">pG9842_209</plasmid>
    </source>
</reference>
<name>B7IYT7_BACC2</name>